<dbReference type="PANTHER" id="PTHR11785">
    <property type="entry name" value="AMINO ACID TRANSPORTER"/>
    <property type="match status" value="1"/>
</dbReference>
<reference evidence="7 8" key="1">
    <citation type="submission" date="2017-06" db="EMBL/GenBank/DDBJ databases">
        <title>Ant-infecting Ophiocordyceps genomes reveal a high diversity of potential behavioral manipulation genes and a possible major role for enterotoxins.</title>
        <authorList>
            <person name="De Bekker C."/>
            <person name="Evans H.C."/>
            <person name="Brachmann A."/>
            <person name="Hughes D.P."/>
        </authorList>
    </citation>
    <scope>NUCLEOTIDE SEQUENCE [LARGE SCALE GENOMIC DNA]</scope>
    <source>
        <strain evidence="7 8">Map16</strain>
    </source>
</reference>
<dbReference type="Pfam" id="PF13520">
    <property type="entry name" value="AA_permease_2"/>
    <property type="match status" value="1"/>
</dbReference>
<keyword evidence="8" id="KW-1185">Reference proteome</keyword>
<keyword evidence="2 6" id="KW-0812">Transmembrane</keyword>
<gene>
    <name evidence="7" type="ORF">CDD80_5359</name>
</gene>
<dbReference type="EMBL" id="NJES01000526">
    <property type="protein sequence ID" value="PHH71313.1"/>
    <property type="molecule type" value="Genomic_DNA"/>
</dbReference>
<comment type="subcellular location">
    <subcellularLocation>
        <location evidence="1">Membrane</location>
        <topology evidence="1">Multi-pass membrane protein</topology>
    </subcellularLocation>
</comment>
<sequence>MSDPKPGAAADGTWHQDKVPSPTTSDHVQLSESLLETDLQTYALPEDRKIGVWGAVFFIFNKVIGTGIFSTPSIVFAATGSVGMSIMLWLVGAIIALCGMSVFLEFGLAIPISGGTKNYVERVYRRPRYLASCFVAAHAVLLGFSSANSLSFGRYVLRATSGDGNDGWQARAIAIGVVTFAVALHSVLPKWGIKLLNVLGISKILVLVFIVCTGFAALAGHRRVPNPHNFDDAFSSVDGGGAYEYSKALLMVIYSYSGWEGATYVMGELKRPGKTLAVAAPIAIGSVAVLYVLANVAYFAAIPREQMQRSEVLVADFFFRCMFGNSAAVHVLPLLVALSNLGNILAGSFATSRITQEMAKEGLLPFSRFWASNKPFNAPAASVGMVRCEVSRDGVADGGQLLLHWIITVIVLVAPPQGPAYTLIINISSYAQAWINALVVAGLLWLHYRKSEKWTSPWHTHLAIAAVFLAANLFLIGVPFLPPRGGQKEGEYPYYLYPIVGLCTFGLAAVYWVLWRKVIPYFSGHKLESERTFDENGVEVVRYRQVAVARR</sequence>
<evidence type="ECO:0000256" key="2">
    <source>
        <dbReference type="ARBA" id="ARBA00022692"/>
    </source>
</evidence>
<dbReference type="OrthoDB" id="5982228at2759"/>
<feature type="transmembrane region" description="Helical" evidence="6">
    <location>
        <begin position="168"/>
        <end position="188"/>
    </location>
</feature>
<dbReference type="PIRSF" id="PIRSF006060">
    <property type="entry name" value="AA_transporter"/>
    <property type="match status" value="1"/>
</dbReference>
<feature type="transmembrane region" description="Helical" evidence="6">
    <location>
        <begin position="129"/>
        <end position="148"/>
    </location>
</feature>
<keyword evidence="4 6" id="KW-0472">Membrane</keyword>
<feature type="transmembrane region" description="Helical" evidence="6">
    <location>
        <begin position="86"/>
        <end position="108"/>
    </location>
</feature>
<proteinExistence type="predicted"/>
<dbReference type="AlphaFoldDB" id="A0A2C5YUL5"/>
<feature type="transmembrane region" description="Helical" evidence="6">
    <location>
        <begin position="195"/>
        <end position="219"/>
    </location>
</feature>
<evidence type="ECO:0000313" key="8">
    <source>
        <dbReference type="Proteomes" id="UP000226431"/>
    </source>
</evidence>
<comment type="caution">
    <text evidence="7">The sequence shown here is derived from an EMBL/GenBank/DDBJ whole genome shotgun (WGS) entry which is preliminary data.</text>
</comment>
<dbReference type="Gene3D" id="1.20.1740.10">
    <property type="entry name" value="Amino acid/polyamine transporter I"/>
    <property type="match status" value="1"/>
</dbReference>
<dbReference type="GO" id="GO:0015179">
    <property type="term" value="F:L-amino acid transmembrane transporter activity"/>
    <property type="evidence" value="ECO:0007669"/>
    <property type="project" value="TreeGrafter"/>
</dbReference>
<evidence type="ECO:0008006" key="9">
    <source>
        <dbReference type="Google" id="ProtNLM"/>
    </source>
</evidence>
<evidence type="ECO:0000256" key="6">
    <source>
        <dbReference type="SAM" id="Phobius"/>
    </source>
</evidence>
<feature type="transmembrane region" description="Helical" evidence="6">
    <location>
        <begin position="460"/>
        <end position="482"/>
    </location>
</feature>
<organism evidence="7 8">
    <name type="scientific">Ophiocordyceps camponoti-rufipedis</name>
    <dbReference type="NCBI Taxonomy" id="2004952"/>
    <lineage>
        <taxon>Eukaryota</taxon>
        <taxon>Fungi</taxon>
        <taxon>Dikarya</taxon>
        <taxon>Ascomycota</taxon>
        <taxon>Pezizomycotina</taxon>
        <taxon>Sordariomycetes</taxon>
        <taxon>Hypocreomycetidae</taxon>
        <taxon>Hypocreales</taxon>
        <taxon>Ophiocordycipitaceae</taxon>
        <taxon>Ophiocordyceps</taxon>
    </lineage>
</organism>
<accession>A0A2C5YUL5</accession>
<dbReference type="GO" id="GO:0016020">
    <property type="term" value="C:membrane"/>
    <property type="evidence" value="ECO:0007669"/>
    <property type="project" value="UniProtKB-SubCell"/>
</dbReference>
<feature type="transmembrane region" description="Helical" evidence="6">
    <location>
        <begin position="276"/>
        <end position="301"/>
    </location>
</feature>
<protein>
    <recommendedName>
        <fullName evidence="9">Amino acid permease/ SLC12A domain-containing protein</fullName>
    </recommendedName>
</protein>
<dbReference type="Proteomes" id="UP000226431">
    <property type="component" value="Unassembled WGS sequence"/>
</dbReference>
<dbReference type="InterPro" id="IPR050598">
    <property type="entry name" value="AminoAcid_Transporter"/>
</dbReference>
<evidence type="ECO:0000256" key="3">
    <source>
        <dbReference type="ARBA" id="ARBA00022989"/>
    </source>
</evidence>
<evidence type="ECO:0000256" key="4">
    <source>
        <dbReference type="ARBA" id="ARBA00023136"/>
    </source>
</evidence>
<keyword evidence="3 6" id="KW-1133">Transmembrane helix</keyword>
<feature type="transmembrane region" description="Helical" evidence="6">
    <location>
        <begin position="494"/>
        <end position="514"/>
    </location>
</feature>
<evidence type="ECO:0000256" key="1">
    <source>
        <dbReference type="ARBA" id="ARBA00004141"/>
    </source>
</evidence>
<evidence type="ECO:0000313" key="7">
    <source>
        <dbReference type="EMBL" id="PHH71313.1"/>
    </source>
</evidence>
<feature type="transmembrane region" description="Helical" evidence="6">
    <location>
        <begin position="430"/>
        <end position="448"/>
    </location>
</feature>
<feature type="region of interest" description="Disordered" evidence="5">
    <location>
        <begin position="1"/>
        <end position="25"/>
    </location>
</feature>
<name>A0A2C5YUL5_9HYPO</name>
<dbReference type="STRING" id="2004952.A0A2C5YUL5"/>
<feature type="transmembrane region" description="Helical" evidence="6">
    <location>
        <begin position="50"/>
        <end position="74"/>
    </location>
</feature>
<dbReference type="PANTHER" id="PTHR11785:SF382">
    <property type="entry name" value="LOW-AFFINITY METHIONINE PERMEASE"/>
    <property type="match status" value="1"/>
</dbReference>
<feature type="transmembrane region" description="Helical" evidence="6">
    <location>
        <begin position="401"/>
        <end position="418"/>
    </location>
</feature>
<dbReference type="InterPro" id="IPR002293">
    <property type="entry name" value="AA/rel_permease1"/>
</dbReference>
<evidence type="ECO:0000256" key="5">
    <source>
        <dbReference type="SAM" id="MobiDB-lite"/>
    </source>
</evidence>